<dbReference type="GO" id="GO:0046872">
    <property type="term" value="F:metal ion binding"/>
    <property type="evidence" value="ECO:0007669"/>
    <property type="project" value="UniProtKB-KW"/>
</dbReference>
<dbReference type="SUPFAM" id="SSF102712">
    <property type="entry name" value="JAB1/MPN domain"/>
    <property type="match status" value="1"/>
</dbReference>
<dbReference type="OrthoDB" id="4612at2157"/>
<keyword evidence="3" id="KW-0378">Hydrolase</keyword>
<keyword evidence="4" id="KW-0862">Zinc</keyword>
<dbReference type="Proteomes" id="UP000281564">
    <property type="component" value="Unassembled WGS sequence"/>
</dbReference>
<dbReference type="InterPro" id="IPR037518">
    <property type="entry name" value="MPN"/>
</dbReference>
<accession>A0A3A6Q0S7</accession>
<evidence type="ECO:0000256" key="3">
    <source>
        <dbReference type="ARBA" id="ARBA00022801"/>
    </source>
</evidence>
<gene>
    <name evidence="7" type="ORF">DP106_05710</name>
</gene>
<dbReference type="InterPro" id="IPR028090">
    <property type="entry name" value="JAB_dom_prok"/>
</dbReference>
<keyword evidence="1" id="KW-0645">Protease</keyword>
<proteinExistence type="predicted"/>
<evidence type="ECO:0000313" key="7">
    <source>
        <dbReference type="EMBL" id="RJX50394.1"/>
    </source>
</evidence>
<protein>
    <submittedName>
        <fullName evidence="7">Proteasome protein</fullName>
    </submittedName>
</protein>
<name>A0A3A6Q0S7_9EURY</name>
<reference evidence="7 8" key="1">
    <citation type="submission" date="2018-06" db="EMBL/GenBank/DDBJ databases">
        <title>Halonotius sp. F13-13 a new haloarchaeeon isolated from a solar saltern from Isla Cristina, Huelva, Spain.</title>
        <authorList>
            <person name="Duran-Viseras A."/>
            <person name="Sanchez-Porro C."/>
            <person name="Ventosa A."/>
        </authorList>
    </citation>
    <scope>NUCLEOTIDE SEQUENCE [LARGE SCALE GENOMIC DNA]</scope>
    <source>
        <strain evidence="7 8">CECT 7525</strain>
    </source>
</reference>
<dbReference type="RefSeq" id="WP_120083985.1">
    <property type="nucleotide sequence ID" value="NZ_QMDW01000006.1"/>
</dbReference>
<evidence type="ECO:0000256" key="5">
    <source>
        <dbReference type="ARBA" id="ARBA00023049"/>
    </source>
</evidence>
<organism evidence="7 8">
    <name type="scientific">Halonotius pteroides</name>
    <dbReference type="NCBI Taxonomy" id="268735"/>
    <lineage>
        <taxon>Archaea</taxon>
        <taxon>Methanobacteriati</taxon>
        <taxon>Methanobacteriota</taxon>
        <taxon>Stenosarchaea group</taxon>
        <taxon>Halobacteria</taxon>
        <taxon>Halobacteriales</taxon>
        <taxon>Haloferacaceae</taxon>
        <taxon>Halonotius</taxon>
    </lineage>
</organism>
<dbReference type="GO" id="GO:0006508">
    <property type="term" value="P:proteolysis"/>
    <property type="evidence" value="ECO:0007669"/>
    <property type="project" value="UniProtKB-KW"/>
</dbReference>
<evidence type="ECO:0000256" key="2">
    <source>
        <dbReference type="ARBA" id="ARBA00022723"/>
    </source>
</evidence>
<keyword evidence="7" id="KW-0647">Proteasome</keyword>
<keyword evidence="2" id="KW-0479">Metal-binding</keyword>
<comment type="caution">
    <text evidence="7">The sequence shown here is derived from an EMBL/GenBank/DDBJ whole genome shotgun (WGS) entry which is preliminary data.</text>
</comment>
<dbReference type="Pfam" id="PF14464">
    <property type="entry name" value="Prok-JAB"/>
    <property type="match status" value="1"/>
</dbReference>
<keyword evidence="5" id="KW-0482">Metalloprotease</keyword>
<keyword evidence="8" id="KW-1185">Reference proteome</keyword>
<sequence>MRLFRSSEILGIARETLEFALEASEATHPNEYMGLLRGEDARKFDLERRGQVITDVLVIPGTESDPQSATVKSNMIPNDRKAVGSVHSHPNGVLRPSDADLKTFHKGNVHIIIGAPYGWRDWKAFDSSGDPRSLDVLDVDLPEEQFFDFTQADIDAELRAEGRDPGNEEPER</sequence>
<evidence type="ECO:0000313" key="8">
    <source>
        <dbReference type="Proteomes" id="UP000281564"/>
    </source>
</evidence>
<dbReference type="EMBL" id="QMDW01000006">
    <property type="protein sequence ID" value="RJX50394.1"/>
    <property type="molecule type" value="Genomic_DNA"/>
</dbReference>
<dbReference type="GO" id="GO:0000502">
    <property type="term" value="C:proteasome complex"/>
    <property type="evidence" value="ECO:0007669"/>
    <property type="project" value="UniProtKB-KW"/>
</dbReference>
<evidence type="ECO:0000259" key="6">
    <source>
        <dbReference type="PROSITE" id="PS50249"/>
    </source>
</evidence>
<dbReference type="GO" id="GO:0008237">
    <property type="term" value="F:metallopeptidase activity"/>
    <property type="evidence" value="ECO:0007669"/>
    <property type="project" value="UniProtKB-KW"/>
</dbReference>
<dbReference type="AlphaFoldDB" id="A0A3A6Q0S7"/>
<evidence type="ECO:0000256" key="4">
    <source>
        <dbReference type="ARBA" id="ARBA00022833"/>
    </source>
</evidence>
<dbReference type="PROSITE" id="PS50249">
    <property type="entry name" value="MPN"/>
    <property type="match status" value="1"/>
</dbReference>
<feature type="domain" description="MPN" evidence="6">
    <location>
        <begin position="10"/>
        <end position="131"/>
    </location>
</feature>
<dbReference type="Gene3D" id="3.40.140.10">
    <property type="entry name" value="Cytidine Deaminase, domain 2"/>
    <property type="match status" value="1"/>
</dbReference>
<evidence type="ECO:0000256" key="1">
    <source>
        <dbReference type="ARBA" id="ARBA00022670"/>
    </source>
</evidence>
<dbReference type="CDD" id="cd08072">
    <property type="entry name" value="MPN_archaeal"/>
    <property type="match status" value="1"/>
</dbReference>